<evidence type="ECO:0000256" key="1">
    <source>
        <dbReference type="SAM" id="MobiDB-lite"/>
    </source>
</evidence>
<feature type="compositionally biased region" description="Low complexity" evidence="1">
    <location>
        <begin position="134"/>
        <end position="158"/>
    </location>
</feature>
<sequence>MLAINLHLGLYHFIASAQRVFDALAELDIGEARTFCSKIHTHELLQIRIINFPGFYPLTCRKLTSPYLGPGRASNLIEQSEGQHFSHNLSRIAKTWNHARRPGPLPGTGSLSPTSRPQPSLQAQSGAYTEIESSDSSPTFPLSTPPTSTDPPLSASTDCRSIGDTLPTTSQPTSPFNDVSEPNTSTRATSISPLSTTLGAPLLSPSSSCQHFHNTSPTPPLYDVDEDDIDPDSPEIQGLDSDVPDQQNNIRNPKRWPQALKIMTLTFGSLLSVANLTKVIHAGNGLVRRDAISFLRSELLQWKGMWDPSDQHALLSDDSITDHFVKISQTISILDERVLLYQYYVRIQLEVKDSEIQKQQGVGIASYAVEFLLKRLYDDYLDLADKRKRRKRLLHRQIRLGKRLTRLSGYLGLGILLSASDEAMMLINNTKFSDDMDVALVCYATNVFPELPKLGRALDRVVRHMVKNQPSEEMRPHVESLLPDVQRLLDSERHPLPVSTLTRYDQDIHCVEVLEVFSEAPTPQGRIRRPRTIEVDLHASRKRRRLS</sequence>
<name>A0A9P7YHK1_9HELO</name>
<evidence type="ECO:0000313" key="3">
    <source>
        <dbReference type="Proteomes" id="UP000824998"/>
    </source>
</evidence>
<feature type="compositionally biased region" description="Polar residues" evidence="1">
    <location>
        <begin position="117"/>
        <end position="127"/>
    </location>
</feature>
<dbReference type="OrthoDB" id="3562924at2759"/>
<gene>
    <name evidence="2" type="ORF">BJ875DRAFT_442102</name>
</gene>
<reference evidence="2" key="1">
    <citation type="journal article" date="2021" name="IMA Fungus">
        <title>Genomic characterization of three marine fungi, including Emericellopsis atlantica sp. nov. with signatures of a generalist lifestyle and marine biomass degradation.</title>
        <authorList>
            <person name="Hagestad O.C."/>
            <person name="Hou L."/>
            <person name="Andersen J.H."/>
            <person name="Hansen E.H."/>
            <person name="Altermark B."/>
            <person name="Li C."/>
            <person name="Kuhnert E."/>
            <person name="Cox R.J."/>
            <person name="Crous P.W."/>
            <person name="Spatafora J.W."/>
            <person name="Lail K."/>
            <person name="Amirebrahimi M."/>
            <person name="Lipzen A."/>
            <person name="Pangilinan J."/>
            <person name="Andreopoulos W."/>
            <person name="Hayes R.D."/>
            <person name="Ng V."/>
            <person name="Grigoriev I.V."/>
            <person name="Jackson S.A."/>
            <person name="Sutton T.D.S."/>
            <person name="Dobson A.D.W."/>
            <person name="Rama T."/>
        </authorList>
    </citation>
    <scope>NUCLEOTIDE SEQUENCE</scope>
    <source>
        <strain evidence="2">TRa018bII</strain>
    </source>
</reference>
<evidence type="ECO:0000313" key="2">
    <source>
        <dbReference type="EMBL" id="KAG9233591.1"/>
    </source>
</evidence>
<organism evidence="2 3">
    <name type="scientific">Amylocarpus encephaloides</name>
    <dbReference type="NCBI Taxonomy" id="45428"/>
    <lineage>
        <taxon>Eukaryota</taxon>
        <taxon>Fungi</taxon>
        <taxon>Dikarya</taxon>
        <taxon>Ascomycota</taxon>
        <taxon>Pezizomycotina</taxon>
        <taxon>Leotiomycetes</taxon>
        <taxon>Helotiales</taxon>
        <taxon>Helotiales incertae sedis</taxon>
        <taxon>Amylocarpus</taxon>
    </lineage>
</organism>
<dbReference type="Proteomes" id="UP000824998">
    <property type="component" value="Unassembled WGS sequence"/>
</dbReference>
<protein>
    <submittedName>
        <fullName evidence="2">Uncharacterized protein</fullName>
    </submittedName>
</protein>
<accession>A0A9P7YHK1</accession>
<dbReference type="EMBL" id="MU251494">
    <property type="protein sequence ID" value="KAG9233591.1"/>
    <property type="molecule type" value="Genomic_DNA"/>
</dbReference>
<keyword evidence="3" id="KW-1185">Reference proteome</keyword>
<feature type="compositionally biased region" description="Acidic residues" evidence="1">
    <location>
        <begin position="223"/>
        <end position="233"/>
    </location>
</feature>
<dbReference type="AlphaFoldDB" id="A0A9P7YHK1"/>
<feature type="region of interest" description="Disordered" evidence="1">
    <location>
        <begin position="98"/>
        <end position="251"/>
    </location>
</feature>
<comment type="caution">
    <text evidence="2">The sequence shown here is derived from an EMBL/GenBank/DDBJ whole genome shotgun (WGS) entry which is preliminary data.</text>
</comment>
<proteinExistence type="predicted"/>
<feature type="compositionally biased region" description="Polar residues" evidence="1">
    <location>
        <begin position="166"/>
        <end position="216"/>
    </location>
</feature>